<evidence type="ECO:0000313" key="5">
    <source>
        <dbReference type="Proteomes" id="UP000630594"/>
    </source>
</evidence>
<name>A0A4P7U803_9ACTN</name>
<keyword evidence="1" id="KW-0472">Membrane</keyword>
<sequence length="177" mass="19883">MHTDPGPPVTRFPAEDFLWVVLLALITAAGFLALLLPSVVRAAIHTPALWIVVVLLVLPLVAATHNMLGRTYEMSPRRLTERQWGRVTRSLALDRITRIAVEVSREADVGTTRRFVLIGPDDAGQEITMVVRPSVRSRPTLLAHHLQEVVAERPWLLEEGSRDHFRVLVREVLTPRS</sequence>
<dbReference type="KEGG" id="ndp:E2C04_00925"/>
<reference evidence="2" key="5">
    <citation type="submission" date="2024-05" db="EMBL/GenBank/DDBJ databases">
        <authorList>
            <person name="Sun Q."/>
            <person name="Sedlacek I."/>
        </authorList>
    </citation>
    <scope>NUCLEOTIDE SEQUENCE</scope>
    <source>
        <strain evidence="2">CCM 7403</strain>
    </source>
</reference>
<keyword evidence="5" id="KW-1185">Reference proteome</keyword>
<evidence type="ECO:0000313" key="2">
    <source>
        <dbReference type="EMBL" id="GGD09974.1"/>
    </source>
</evidence>
<dbReference type="RefSeq" id="WP_135831165.1">
    <property type="nucleotide sequence ID" value="NZ_BMCK01000001.1"/>
</dbReference>
<reference evidence="2" key="2">
    <citation type="journal article" date="2014" name="Int. J. Syst. Evol. Microbiol.">
        <title>Complete genome of a new Firmicutes species belonging to the dominant human colonic microbiota ('Ruminococcus bicirculans') reveals two chromosomes and a selective capacity to utilize plant glucans.</title>
        <authorList>
            <consortium name="NISC Comparative Sequencing Program"/>
            <person name="Wegmann U."/>
            <person name="Louis P."/>
            <person name="Goesmann A."/>
            <person name="Henrissat B."/>
            <person name="Duncan S.H."/>
            <person name="Flint H.J."/>
        </authorList>
    </citation>
    <scope>NUCLEOTIDE SEQUENCE</scope>
    <source>
        <strain evidence="2">CCM 7403</strain>
    </source>
</reference>
<reference evidence="5" key="3">
    <citation type="journal article" date="2019" name="Int. J. Syst. Evol. Microbiol.">
        <title>The Global Catalogue of Microorganisms (GCM) 10K type strain sequencing project: providing services to taxonomists for standard genome sequencing and annotation.</title>
        <authorList>
            <consortium name="The Broad Institute Genomics Platform"/>
            <consortium name="The Broad Institute Genome Sequencing Center for Infectious Disease"/>
            <person name="Wu L."/>
            <person name="Ma J."/>
        </authorList>
    </citation>
    <scope>NUCLEOTIDE SEQUENCE [LARGE SCALE GENOMIC DNA]</scope>
    <source>
        <strain evidence="5">CCM 7403</strain>
    </source>
</reference>
<reference evidence="3 4" key="1">
    <citation type="journal article" date="2008" name="Int. J. Syst. Evol. Microbiol.">
        <title>Nocardioides daphniae sp. nov., isolated from Daphnia cucullata (Crustacea: Cladocera).</title>
        <authorList>
            <person name="Toth E.M."/>
            <person name="Keki Z."/>
            <person name="Homonnay Z.G."/>
            <person name="Borsodi A.K."/>
            <person name="Marialigeti K."/>
            <person name="Schumann P."/>
        </authorList>
    </citation>
    <scope>NUCLEOTIDE SEQUENCE [LARGE SCALE GENOMIC DNA]</scope>
    <source>
        <strain evidence="3 4">JCM 16608</strain>
    </source>
</reference>
<protein>
    <submittedName>
        <fullName evidence="3">Uncharacterized protein</fullName>
    </submittedName>
</protein>
<evidence type="ECO:0000313" key="3">
    <source>
        <dbReference type="EMBL" id="QCC76116.1"/>
    </source>
</evidence>
<accession>A0A4P7U803</accession>
<feature type="transmembrane region" description="Helical" evidence="1">
    <location>
        <begin position="17"/>
        <end position="36"/>
    </location>
</feature>
<evidence type="ECO:0000313" key="4">
    <source>
        <dbReference type="Proteomes" id="UP000297025"/>
    </source>
</evidence>
<keyword evidence="1" id="KW-1133">Transmembrane helix</keyword>
<organism evidence="3 4">
    <name type="scientific">Nocardioides daphniae</name>
    <dbReference type="NCBI Taxonomy" id="402297"/>
    <lineage>
        <taxon>Bacteria</taxon>
        <taxon>Bacillati</taxon>
        <taxon>Actinomycetota</taxon>
        <taxon>Actinomycetes</taxon>
        <taxon>Propionibacteriales</taxon>
        <taxon>Nocardioidaceae</taxon>
        <taxon>Nocardioides</taxon>
    </lineage>
</organism>
<dbReference type="EMBL" id="CP038462">
    <property type="protein sequence ID" value="QCC76116.1"/>
    <property type="molecule type" value="Genomic_DNA"/>
</dbReference>
<gene>
    <name evidence="3" type="ORF">E2C04_00925</name>
    <name evidence="2" type="ORF">GCM10007231_06010</name>
</gene>
<evidence type="ECO:0000256" key="1">
    <source>
        <dbReference type="SAM" id="Phobius"/>
    </source>
</evidence>
<proteinExistence type="predicted"/>
<feature type="transmembrane region" description="Helical" evidence="1">
    <location>
        <begin position="48"/>
        <end position="68"/>
    </location>
</feature>
<reference evidence="3" key="4">
    <citation type="submission" date="2019-03" db="EMBL/GenBank/DDBJ databases">
        <authorList>
            <person name="Huang Y."/>
        </authorList>
    </citation>
    <scope>NUCLEOTIDE SEQUENCE</scope>
    <source>
        <strain evidence="3">JCM 16608</strain>
    </source>
</reference>
<dbReference type="Proteomes" id="UP000297025">
    <property type="component" value="Chromosome"/>
</dbReference>
<dbReference type="Proteomes" id="UP000630594">
    <property type="component" value="Unassembled WGS sequence"/>
</dbReference>
<dbReference type="EMBL" id="BMCK01000001">
    <property type="protein sequence ID" value="GGD09974.1"/>
    <property type="molecule type" value="Genomic_DNA"/>
</dbReference>
<dbReference type="AlphaFoldDB" id="A0A4P7U803"/>
<keyword evidence="1" id="KW-0812">Transmembrane</keyword>